<dbReference type="PANTHER" id="PTHR31344:SF0">
    <property type="entry name" value="NUCLEAR PORE COMPLEX PROTEIN NUP205"/>
    <property type="match status" value="1"/>
</dbReference>
<evidence type="ECO:0000256" key="2">
    <source>
        <dbReference type="ARBA" id="ARBA00005892"/>
    </source>
</evidence>
<comment type="similarity">
    <text evidence="2">Belongs to the NUP186/NUP192/NUP205 family.</text>
</comment>
<organism evidence="5 6">
    <name type="scientific">Fusarium albosuccineum</name>
    <dbReference type="NCBI Taxonomy" id="1237068"/>
    <lineage>
        <taxon>Eukaryota</taxon>
        <taxon>Fungi</taxon>
        <taxon>Dikarya</taxon>
        <taxon>Ascomycota</taxon>
        <taxon>Pezizomycotina</taxon>
        <taxon>Sordariomycetes</taxon>
        <taxon>Hypocreomycetidae</taxon>
        <taxon>Hypocreales</taxon>
        <taxon>Nectriaceae</taxon>
        <taxon>Fusarium</taxon>
        <taxon>Fusarium decemcellulare species complex</taxon>
    </lineage>
</organism>
<dbReference type="PANTHER" id="PTHR31344">
    <property type="entry name" value="NUCLEAR PORE COMPLEX PROTEIN NUP205"/>
    <property type="match status" value="1"/>
</dbReference>
<dbReference type="EMBL" id="JAADYS010001547">
    <property type="protein sequence ID" value="KAF4462357.1"/>
    <property type="molecule type" value="Genomic_DNA"/>
</dbReference>
<dbReference type="Pfam" id="PF11894">
    <property type="entry name" value="Nup192"/>
    <property type="match status" value="1"/>
</dbReference>
<evidence type="ECO:0000313" key="5">
    <source>
        <dbReference type="EMBL" id="KAF4462357.1"/>
    </source>
</evidence>
<name>A0A8H4L674_9HYPO</name>
<proteinExistence type="inferred from homology"/>
<keyword evidence="6" id="KW-1185">Reference proteome</keyword>
<evidence type="ECO:0000256" key="1">
    <source>
        <dbReference type="ARBA" id="ARBA00004123"/>
    </source>
</evidence>
<dbReference type="OrthoDB" id="2019644at2759"/>
<evidence type="ECO:0000313" key="6">
    <source>
        <dbReference type="Proteomes" id="UP000554235"/>
    </source>
</evidence>
<comment type="caution">
    <text evidence="5">The sequence shown here is derived from an EMBL/GenBank/DDBJ whole genome shotgun (WGS) entry which is preliminary data.</text>
</comment>
<reference evidence="5 6" key="1">
    <citation type="submission" date="2020-01" db="EMBL/GenBank/DDBJ databases">
        <title>Identification and distribution of gene clusters putatively required for synthesis of sphingolipid metabolism inhibitors in phylogenetically diverse species of the filamentous fungus Fusarium.</title>
        <authorList>
            <person name="Kim H.-S."/>
            <person name="Busman M."/>
            <person name="Brown D.W."/>
            <person name="Divon H."/>
            <person name="Uhlig S."/>
            <person name="Proctor R.H."/>
        </authorList>
    </citation>
    <scope>NUCLEOTIDE SEQUENCE [LARGE SCALE GENOMIC DNA]</scope>
    <source>
        <strain evidence="5 6">NRRL 20459</strain>
    </source>
</reference>
<dbReference type="GO" id="GO:0017056">
    <property type="term" value="F:structural constituent of nuclear pore"/>
    <property type="evidence" value="ECO:0007669"/>
    <property type="project" value="TreeGrafter"/>
</dbReference>
<evidence type="ECO:0008006" key="7">
    <source>
        <dbReference type="Google" id="ProtNLM"/>
    </source>
</evidence>
<evidence type="ECO:0000256" key="4">
    <source>
        <dbReference type="ARBA" id="ARBA00023242"/>
    </source>
</evidence>
<comment type="subcellular location">
    <subcellularLocation>
        <location evidence="1">Nucleus</location>
    </subcellularLocation>
</comment>
<keyword evidence="4" id="KW-0539">Nucleus</keyword>
<dbReference type="InterPro" id="IPR021827">
    <property type="entry name" value="Nup186/Nup192/Nup205"/>
</dbReference>
<keyword evidence="3" id="KW-0813">Transport</keyword>
<accession>A0A8H4L674</accession>
<sequence>MADITALDALQAFHQGLLSLREGRVEGAEALSNEFLVQVFESELAKLWDKPARNENNRNAVKSGKELGRRTAASPANSLLGKVIIDGDEYSINDNFQQDVLTLSDEVELDELEATRCLLESQEDPSTLGRSLLECAIIRFHQQRKYVLDIVRLLLELDGLDEDLADSEALESVKLYVAERLLQPSMGADATKRIVPRCMASMREIKAWLQKISDKIAAAQTLGQTTPGGMSEQMETIEFSRVSLIQQHELLGVILCRSVEMRQGSTEDFFEFVSTLKRLDKYDSLLVHLIPSIGAYISVFGSAEGGYDLIKARELHGKLFPADDSPWPLSQLHAAFRAWWLAEYSGFYVDDPPEAAIPPNTDLDEEDRQRSKVFLESLKDGSFDFLLSIAADVKSPDWHDPVRAGMRKWLQRKSPALAPDAIPFSEFFQKTLMLQLEVFVDAFISNLPDVLRKLRVEEDEQRQSSQTHEQDLDLERFLLIIAYSYEGRPDAAMNFWSDPDSNLAGFMHWASRRASTPLVTAFCEMLQAISENEECASAAHEFLVDEGHHSSGKMRRSQSLTWAQIFRELDFFSSKIRQKPTPTQTIRYRNEKLSSDQAETEPESAMMLECYLRLMSKLASESETTRQFLLHNPNYSLVETLYELASSPIPPRLRGCTFMALRALMARKSLQEGHVMWSCLDTWVAGGYASHATAPHRQAQQSPTVSMDRIFDEISNGFEDPESFIQLLLSLVCPATDSSPLNDGLPFPENLGSAFRMPGIEVYVDFVMGLVFASKANDLQDVNQTRVLRLSCLEFILICLTTFNEDLIIMANETNINVDGVISATDLATYVRMHPFARVMEWMFNDKVMAALFNTIHQEPVDVGNAAPDSPLILGILRAVEVISKVLDLQATYLELVRPIIKLQSNQRRPPVANAAFASFEDGLVTRLNLVVDLGNYCGIGHPELTLACLKLLEKMSSSSKITAIWSGSNRQAHRNKAIVALEANGEHEAISRSFVSELITPLEAGREADSPAYVTKIYILDFLYQCLQETPRKPTIAHLLLGFKCGIDSLSIDAKGAFASRTSLFHTLLRLLLEAPSSDAQGMRQWLIAIKSRVMRILHILWSSPLSAPLVVDELRENEILFHLLLREIVINPDLPWEGENVALVHFPVTEGAVALTDFLALRSMGLEYIAMELCSISQNRMPSVKRRIFEALNGQIIGEGNTPIQIPTIFDLYDFLLPEGAWEIPLPPLPFYKDLDLSACLENDADANPIYNLERVKEILLLKRGEAQGSGALVAAQDLAAIEREESMILEYLISSNRQKQLTTQSLKVLKTWTKLLLVMIESNDFRGSAQTSFFLQALQSILPSLEAFASERPDEAIELARLAKILLFKLDLSASTEDKQGSAIGNLVSDKLYQLFQICLQAIGKWAGTPELRSVYYGICYRYLTGMSDQGPLTSNRPKTIKTIQVYGERLINVICDDAYGGEAQCQTAALILLNALVSMGRREDEDHVVETLNRLNFIGIMVDSLRNIMQEWHEVFTSGNAEQQNYQNARLALLLELSQTRTGAKYILHSNLFRALEISGLFAADPELQINSTNPRALEQHYDLLAQVVRIIGAALVSRGSHNVVQGRRFLAEHRMLVTHTLKRSAGIGSGNADEGLEEKIEELAEGLLVIIAATRFLEFENEIMPEPKQQNHVLFH</sequence>
<gene>
    <name evidence="5" type="ORF">FALBO_10827</name>
</gene>
<dbReference type="GO" id="GO:0006999">
    <property type="term" value="P:nuclear pore organization"/>
    <property type="evidence" value="ECO:0007669"/>
    <property type="project" value="TreeGrafter"/>
</dbReference>
<protein>
    <recommendedName>
        <fullName evidence="7">Nucleoporin</fullName>
    </recommendedName>
</protein>
<dbReference type="Proteomes" id="UP000554235">
    <property type="component" value="Unassembled WGS sequence"/>
</dbReference>
<evidence type="ECO:0000256" key="3">
    <source>
        <dbReference type="ARBA" id="ARBA00022448"/>
    </source>
</evidence>
<dbReference type="GO" id="GO:0044611">
    <property type="term" value="C:nuclear pore inner ring"/>
    <property type="evidence" value="ECO:0007669"/>
    <property type="project" value="TreeGrafter"/>
</dbReference>